<protein>
    <submittedName>
        <fullName evidence="7">Cubilin</fullName>
    </submittedName>
</protein>
<comment type="caution">
    <text evidence="3">Lacks conserved residue(s) required for the propagation of feature annotation.</text>
</comment>
<dbReference type="FunFam" id="2.60.120.290:FF:000005">
    <property type="entry name" value="Procollagen C-endopeptidase enhancer 1"/>
    <property type="match status" value="1"/>
</dbReference>
<dbReference type="Pfam" id="PF00431">
    <property type="entry name" value="CUB"/>
    <property type="match status" value="4"/>
</dbReference>
<keyword evidence="4" id="KW-0732">Signal</keyword>
<dbReference type="FunFam" id="2.60.120.290:FF:000013">
    <property type="entry name" value="Membrane frizzled-related protein"/>
    <property type="match status" value="2"/>
</dbReference>
<feature type="domain" description="CUB" evidence="5">
    <location>
        <begin position="149"/>
        <end position="264"/>
    </location>
</feature>
<evidence type="ECO:0000259" key="5">
    <source>
        <dbReference type="PROSITE" id="PS01180"/>
    </source>
</evidence>
<dbReference type="PROSITE" id="PS50022">
    <property type="entry name" value="FA58C_3"/>
    <property type="match status" value="1"/>
</dbReference>
<dbReference type="Gene3D" id="2.60.120.260">
    <property type="entry name" value="Galactose-binding domain-like"/>
    <property type="match status" value="1"/>
</dbReference>
<dbReference type="CDD" id="cd00057">
    <property type="entry name" value="FA58C"/>
    <property type="match status" value="1"/>
</dbReference>
<dbReference type="Gene3D" id="2.60.120.290">
    <property type="entry name" value="Spermadhesin, CUB domain"/>
    <property type="match status" value="5"/>
</dbReference>
<feature type="domain" description="CUB" evidence="5">
    <location>
        <begin position="31"/>
        <end position="144"/>
    </location>
</feature>
<evidence type="ECO:0000256" key="4">
    <source>
        <dbReference type="SAM" id="SignalP"/>
    </source>
</evidence>
<dbReference type="InterPro" id="IPR000421">
    <property type="entry name" value="FA58C"/>
</dbReference>
<evidence type="ECO:0000313" key="8">
    <source>
        <dbReference type="Proteomes" id="UP000225706"/>
    </source>
</evidence>
<dbReference type="InterPro" id="IPR008979">
    <property type="entry name" value="Galactose-bd-like_sf"/>
</dbReference>
<evidence type="ECO:0000259" key="6">
    <source>
        <dbReference type="PROSITE" id="PS50022"/>
    </source>
</evidence>
<dbReference type="PROSITE" id="PS01285">
    <property type="entry name" value="FA58C_1"/>
    <property type="match status" value="1"/>
</dbReference>
<keyword evidence="1" id="KW-0677">Repeat</keyword>
<comment type="caution">
    <text evidence="7">The sequence shown here is derived from an EMBL/GenBank/DDBJ whole genome shotgun (WGS) entry which is preliminary data.</text>
</comment>
<evidence type="ECO:0000256" key="1">
    <source>
        <dbReference type="ARBA" id="ARBA00022737"/>
    </source>
</evidence>
<feature type="domain" description="CUB" evidence="5">
    <location>
        <begin position="680"/>
        <end position="794"/>
    </location>
</feature>
<dbReference type="SMART" id="SM00042">
    <property type="entry name" value="CUB"/>
    <property type="match status" value="4"/>
</dbReference>
<name>A0A2B4SF57_STYPI</name>
<dbReference type="CDD" id="cd00041">
    <property type="entry name" value="CUB"/>
    <property type="match status" value="4"/>
</dbReference>
<keyword evidence="2 3" id="KW-1015">Disulfide bond</keyword>
<feature type="chain" id="PRO_5013129384" evidence="4">
    <location>
        <begin position="27"/>
        <end position="851"/>
    </location>
</feature>
<organism evidence="7 8">
    <name type="scientific">Stylophora pistillata</name>
    <name type="common">Smooth cauliflower coral</name>
    <dbReference type="NCBI Taxonomy" id="50429"/>
    <lineage>
        <taxon>Eukaryota</taxon>
        <taxon>Metazoa</taxon>
        <taxon>Cnidaria</taxon>
        <taxon>Anthozoa</taxon>
        <taxon>Hexacorallia</taxon>
        <taxon>Scleractinia</taxon>
        <taxon>Astrocoeniina</taxon>
        <taxon>Pocilloporidae</taxon>
        <taxon>Stylophora</taxon>
    </lineage>
</organism>
<accession>A0A2B4SF57</accession>
<dbReference type="PANTHER" id="PTHR24251:SF40">
    <property type="entry name" value="CUB DOMAIN-CONTAINING PROTEIN"/>
    <property type="match status" value="1"/>
</dbReference>
<dbReference type="InterPro" id="IPR035914">
    <property type="entry name" value="Sperma_CUB_dom_sf"/>
</dbReference>
<dbReference type="STRING" id="50429.A0A2B4SF57"/>
<feature type="disulfide bond" evidence="3">
    <location>
        <begin position="680"/>
        <end position="707"/>
    </location>
</feature>
<dbReference type="SMART" id="SM00231">
    <property type="entry name" value="FA58C"/>
    <property type="match status" value="1"/>
</dbReference>
<proteinExistence type="predicted"/>
<feature type="signal peptide" evidence="4">
    <location>
        <begin position="1"/>
        <end position="26"/>
    </location>
</feature>
<dbReference type="PROSITE" id="PS01180">
    <property type="entry name" value="CUB"/>
    <property type="match status" value="5"/>
</dbReference>
<dbReference type="Pfam" id="PF00754">
    <property type="entry name" value="F5_F8_type_C"/>
    <property type="match status" value="1"/>
</dbReference>
<dbReference type="SUPFAM" id="SSF49854">
    <property type="entry name" value="Spermadhesin, CUB domain"/>
    <property type="match status" value="5"/>
</dbReference>
<dbReference type="AlphaFoldDB" id="A0A2B4SF57"/>
<feature type="domain" description="CUB" evidence="5">
    <location>
        <begin position="269"/>
        <end position="389"/>
    </location>
</feature>
<feature type="domain" description="CUB" evidence="5">
    <location>
        <begin position="568"/>
        <end position="676"/>
    </location>
</feature>
<sequence length="851" mass="95769">MLFNWMYVSYTFSLTILLIFCGTSETTRQGCTFTLTQNSGTFQTPNFPGKYPNGVQCIWNIKVRAGRFILLSFDTFVLESFGGNCIDMVEVKDGSKSTDQLLGTFCNASLPPKVITSSSNNLRLWFFSDKRDAYKGFHASYTSQREKGCGGSVTDFSGRISSPRYPDYPYPNSMLCDWTISAPRDEFIRLEVYDFEVESKCGGSCSCPDRLQLWDGPEFNETEIGSFCVPIHNVIVSKTNRMRLRFATNREGRFKGFRLSYTTSVTPSCGGDFSGKNGSIISPNYPSSFPAFSDCVWRIKAPVGRYISLRFQEFTGINGINSECLVDSIELKEGHSSEAPLIGRYCIQNIPPVIVSKGHEMYIYFKARSRELKVAVQKLRRFKALFLTHTTECNETIGLEDGRVKNSQLSASSYYTLQLGQGQLHLSPRHGRVRNAYSWCSQAQTPNRIVDEYLQIDLIKLTEITAITTQGYHLGTEYMGFVSSYRLQYTYDGNHWISYMDNTKNSTRPGYTEFKGNSNYKDIKKNILKPSIVAKRIRIFPTGYQSFPFHHMCLKAELYGCPFNDLGCGSIITLAKPNKISVRGSDRQTKECTWLSIPSRPSPQNEVITFHFIYFDVPCKHGHVMLLTRDDNQIQKFCGADPPRVSSLPAARQIMVKLKLEKGAAVWGFDLKYRTEYLGCGEIIRVTESGTVTSPSYPELYDNDQNCTWLFSSEPGSKIALRFIEFDLQPANGSKCLDFVQIQEGRIDPTTVLKKFCGNSVPMQVVSTYNHLSFIFHSDNSTNGKGFLLEYGLYLPTGNGSLPSHKKSGQIDIAQAETTTEGGHHSCAGHTSGVEAFLFSINFLYVSVKIL</sequence>
<evidence type="ECO:0000256" key="3">
    <source>
        <dbReference type="PROSITE-ProRule" id="PRU00059"/>
    </source>
</evidence>
<reference evidence="8" key="1">
    <citation type="journal article" date="2017" name="bioRxiv">
        <title>Comparative analysis of the genomes of Stylophora pistillata and Acropora digitifera provides evidence for extensive differences between species of corals.</title>
        <authorList>
            <person name="Voolstra C.R."/>
            <person name="Li Y."/>
            <person name="Liew Y.J."/>
            <person name="Baumgarten S."/>
            <person name="Zoccola D."/>
            <person name="Flot J.-F."/>
            <person name="Tambutte S."/>
            <person name="Allemand D."/>
            <person name="Aranda M."/>
        </authorList>
    </citation>
    <scope>NUCLEOTIDE SEQUENCE [LARGE SCALE GENOMIC DNA]</scope>
</reference>
<evidence type="ECO:0000256" key="2">
    <source>
        <dbReference type="ARBA" id="ARBA00023157"/>
    </source>
</evidence>
<dbReference type="SUPFAM" id="SSF49785">
    <property type="entry name" value="Galactose-binding domain-like"/>
    <property type="match status" value="1"/>
</dbReference>
<dbReference type="InterPro" id="IPR000859">
    <property type="entry name" value="CUB_dom"/>
</dbReference>
<gene>
    <name evidence="7" type="primary">Cubn</name>
    <name evidence="7" type="ORF">AWC38_SpisGene8222</name>
</gene>
<keyword evidence="8" id="KW-1185">Reference proteome</keyword>
<evidence type="ECO:0000313" key="7">
    <source>
        <dbReference type="EMBL" id="PFX27075.1"/>
    </source>
</evidence>
<dbReference type="EMBL" id="LSMT01000111">
    <property type="protein sequence ID" value="PFX27075.1"/>
    <property type="molecule type" value="Genomic_DNA"/>
</dbReference>
<dbReference type="PANTHER" id="PTHR24251">
    <property type="entry name" value="OVOCHYMASE-RELATED"/>
    <property type="match status" value="1"/>
</dbReference>
<dbReference type="OrthoDB" id="10009301at2759"/>
<feature type="disulfide bond" evidence="3">
    <location>
        <begin position="149"/>
        <end position="176"/>
    </location>
</feature>
<feature type="domain" description="F5/8 type C" evidence="6">
    <location>
        <begin position="393"/>
        <end position="561"/>
    </location>
</feature>
<dbReference type="Proteomes" id="UP000225706">
    <property type="component" value="Unassembled WGS sequence"/>
</dbReference>